<dbReference type="Proteomes" id="UP000610456">
    <property type="component" value="Unassembled WGS sequence"/>
</dbReference>
<dbReference type="InterPro" id="IPR005031">
    <property type="entry name" value="COQ10_START"/>
</dbReference>
<evidence type="ECO:0000259" key="2">
    <source>
        <dbReference type="Pfam" id="PF03364"/>
    </source>
</evidence>
<keyword evidence="5" id="KW-1185">Reference proteome</keyword>
<dbReference type="InterPro" id="IPR021309">
    <property type="entry name" value="YgaP-like_TM"/>
</dbReference>
<dbReference type="RefSeq" id="WP_189604655.1">
    <property type="nucleotide sequence ID" value="NZ_BMXB01000007.1"/>
</dbReference>
<protein>
    <recommendedName>
        <fullName evidence="6">Polyketide cyclase / dehydrase and lipid transport</fullName>
    </recommendedName>
</protein>
<evidence type="ECO:0000259" key="3">
    <source>
        <dbReference type="Pfam" id="PF11127"/>
    </source>
</evidence>
<organism evidence="4 5">
    <name type="scientific">Salinimicrobium marinum</name>
    <dbReference type="NCBI Taxonomy" id="680283"/>
    <lineage>
        <taxon>Bacteria</taxon>
        <taxon>Pseudomonadati</taxon>
        <taxon>Bacteroidota</taxon>
        <taxon>Flavobacteriia</taxon>
        <taxon>Flavobacteriales</taxon>
        <taxon>Flavobacteriaceae</taxon>
        <taxon>Salinimicrobium</taxon>
    </lineage>
</organism>
<comment type="similarity">
    <text evidence="1">Belongs to the ribosome association toxin RatA family.</text>
</comment>
<dbReference type="CDD" id="cd07817">
    <property type="entry name" value="SRPBCC_8"/>
    <property type="match status" value="1"/>
</dbReference>
<sequence>MKRIKIPGFNPNVSKTERILSLLGGAYMIYDALGKKNKSFTEAAFAGYLLFRGSTGHCAVYNAMGKTKPDNESRNVNIQVTQLVGRPPEEVYEFWRKFENLPLFMEHLESVKSLNDHISVWKAELPGGVGNLSWKSEIVKERPNEFIGWQSLPGSEIENAGKVEFKDIPGYGTEVHVVLSYTAPGGIPGEGAARILNPLFEKMVKDDVRNFKQFMEEWKGSEA</sequence>
<dbReference type="Pfam" id="PF11127">
    <property type="entry name" value="YgaP-like_TM"/>
    <property type="match status" value="1"/>
</dbReference>
<evidence type="ECO:0000256" key="1">
    <source>
        <dbReference type="ARBA" id="ARBA00008918"/>
    </source>
</evidence>
<reference evidence="4" key="1">
    <citation type="journal article" date="2014" name="Int. J. Syst. Evol. Microbiol.">
        <title>Complete genome sequence of Corynebacterium casei LMG S-19264T (=DSM 44701T), isolated from a smear-ripened cheese.</title>
        <authorList>
            <consortium name="US DOE Joint Genome Institute (JGI-PGF)"/>
            <person name="Walter F."/>
            <person name="Albersmeier A."/>
            <person name="Kalinowski J."/>
            <person name="Ruckert C."/>
        </authorList>
    </citation>
    <scope>NUCLEOTIDE SEQUENCE</scope>
    <source>
        <strain evidence="4">KCTC 12719</strain>
    </source>
</reference>
<dbReference type="InterPro" id="IPR023393">
    <property type="entry name" value="START-like_dom_sf"/>
</dbReference>
<evidence type="ECO:0000313" key="5">
    <source>
        <dbReference type="Proteomes" id="UP000610456"/>
    </source>
</evidence>
<comment type="caution">
    <text evidence="4">The sequence shown here is derived from an EMBL/GenBank/DDBJ whole genome shotgun (WGS) entry which is preliminary data.</text>
</comment>
<feature type="domain" description="Coenzyme Q-binding protein COQ10 START" evidence="2">
    <location>
        <begin position="84"/>
        <end position="212"/>
    </location>
</feature>
<proteinExistence type="inferred from homology"/>
<dbReference type="Pfam" id="PF03364">
    <property type="entry name" value="Polyketide_cyc"/>
    <property type="match status" value="1"/>
</dbReference>
<dbReference type="PANTHER" id="PTHR33824">
    <property type="entry name" value="POLYKETIDE CYCLASE/DEHYDRASE AND LIPID TRANSPORT SUPERFAMILY PROTEIN"/>
    <property type="match status" value="1"/>
</dbReference>
<evidence type="ECO:0008006" key="6">
    <source>
        <dbReference type="Google" id="ProtNLM"/>
    </source>
</evidence>
<dbReference type="InterPro" id="IPR047137">
    <property type="entry name" value="ORF3"/>
</dbReference>
<name>A0A918SFN0_9FLAO</name>
<dbReference type="Gene3D" id="3.30.530.20">
    <property type="match status" value="1"/>
</dbReference>
<dbReference type="AlphaFoldDB" id="A0A918SFN0"/>
<reference evidence="4" key="2">
    <citation type="submission" date="2020-09" db="EMBL/GenBank/DDBJ databases">
        <authorList>
            <person name="Sun Q."/>
            <person name="Kim S."/>
        </authorList>
    </citation>
    <scope>NUCLEOTIDE SEQUENCE</scope>
    <source>
        <strain evidence="4">KCTC 12719</strain>
    </source>
</reference>
<dbReference type="PANTHER" id="PTHR33824:SF7">
    <property type="entry name" value="POLYKETIDE CYCLASE_DEHYDRASE AND LIPID TRANSPORT SUPERFAMILY PROTEIN"/>
    <property type="match status" value="1"/>
</dbReference>
<feature type="domain" description="Inner membrane protein YgaP-like transmembrane" evidence="3">
    <location>
        <begin position="11"/>
        <end position="67"/>
    </location>
</feature>
<dbReference type="SUPFAM" id="SSF55961">
    <property type="entry name" value="Bet v1-like"/>
    <property type="match status" value="1"/>
</dbReference>
<gene>
    <name evidence="4" type="ORF">GCM10007103_20490</name>
</gene>
<evidence type="ECO:0000313" key="4">
    <source>
        <dbReference type="EMBL" id="GHA38999.1"/>
    </source>
</evidence>
<dbReference type="EMBL" id="BMXB01000007">
    <property type="protein sequence ID" value="GHA38999.1"/>
    <property type="molecule type" value="Genomic_DNA"/>
</dbReference>
<accession>A0A918SFN0</accession>